<protein>
    <submittedName>
        <fullName evidence="3">Soluble lytic murein transglycosylase-like protein</fullName>
    </submittedName>
</protein>
<dbReference type="EMBL" id="JAVDQK010000004">
    <property type="protein sequence ID" value="MDR6218522.1"/>
    <property type="molecule type" value="Genomic_DNA"/>
</dbReference>
<gene>
    <name evidence="3" type="ORF">J2Y00_002085</name>
</gene>
<proteinExistence type="predicted"/>
<dbReference type="Proteomes" id="UP001185331">
    <property type="component" value="Unassembled WGS sequence"/>
</dbReference>
<name>A0AAE3XDJ2_9DEIO</name>
<evidence type="ECO:0000256" key="1">
    <source>
        <dbReference type="SAM" id="SignalP"/>
    </source>
</evidence>
<keyword evidence="1" id="KW-0732">Signal</keyword>
<organism evidence="3 4">
    <name type="scientific">Deinococcus soli</name>
    <name type="common">ex Cha et al. 2016</name>
    <dbReference type="NCBI Taxonomy" id="1309411"/>
    <lineage>
        <taxon>Bacteria</taxon>
        <taxon>Thermotogati</taxon>
        <taxon>Deinococcota</taxon>
        <taxon>Deinococci</taxon>
        <taxon>Deinococcales</taxon>
        <taxon>Deinococcaceae</taxon>
        <taxon>Deinococcus</taxon>
    </lineage>
</organism>
<comment type="caution">
    <text evidence="3">The sequence shown here is derived from an EMBL/GenBank/DDBJ whole genome shotgun (WGS) entry which is preliminary data.</text>
</comment>
<reference evidence="3" key="1">
    <citation type="submission" date="2023-07" db="EMBL/GenBank/DDBJ databases">
        <title>Sorghum-associated microbial communities from plants grown in Nebraska, USA.</title>
        <authorList>
            <person name="Schachtman D."/>
        </authorList>
    </citation>
    <scope>NUCLEOTIDE SEQUENCE</scope>
    <source>
        <strain evidence="3">BE330</strain>
    </source>
</reference>
<dbReference type="RefSeq" id="WP_309855087.1">
    <property type="nucleotide sequence ID" value="NZ_JAVDQJ010000005.1"/>
</dbReference>
<dbReference type="SUPFAM" id="SSF53955">
    <property type="entry name" value="Lysozyme-like"/>
    <property type="match status" value="1"/>
</dbReference>
<dbReference type="InterPro" id="IPR008258">
    <property type="entry name" value="Transglycosylase_SLT_dom_1"/>
</dbReference>
<accession>A0AAE3XDJ2</accession>
<evidence type="ECO:0000313" key="3">
    <source>
        <dbReference type="EMBL" id="MDR6218522.1"/>
    </source>
</evidence>
<feature type="chain" id="PRO_5042173896" evidence="1">
    <location>
        <begin position="19"/>
        <end position="152"/>
    </location>
</feature>
<sequence>MKRLAALAALAAASHAGACGYIPADLMQWTRYYARGFGLDERLVAAVIWNESRYCVNAVSPKGAVGLGQLMPGTAAGMGIDPHDPVHNIYGTARYLRQQWDTFGDWQLALAAYNAGPGNVRKAGGIPNFPETINYVAKVLATYEAFTHTTLP</sequence>
<dbReference type="Gene3D" id="1.10.530.10">
    <property type="match status" value="1"/>
</dbReference>
<dbReference type="InterPro" id="IPR023346">
    <property type="entry name" value="Lysozyme-like_dom_sf"/>
</dbReference>
<dbReference type="PANTHER" id="PTHR37423:SF2">
    <property type="entry name" value="MEMBRANE-BOUND LYTIC MUREIN TRANSGLYCOSYLASE C"/>
    <property type="match status" value="1"/>
</dbReference>
<feature type="domain" description="Transglycosylase SLT" evidence="2">
    <location>
        <begin position="32"/>
        <end position="132"/>
    </location>
</feature>
<dbReference type="PANTHER" id="PTHR37423">
    <property type="entry name" value="SOLUBLE LYTIC MUREIN TRANSGLYCOSYLASE-RELATED"/>
    <property type="match status" value="1"/>
</dbReference>
<evidence type="ECO:0000313" key="4">
    <source>
        <dbReference type="Proteomes" id="UP001185331"/>
    </source>
</evidence>
<evidence type="ECO:0000259" key="2">
    <source>
        <dbReference type="Pfam" id="PF01464"/>
    </source>
</evidence>
<dbReference type="Pfam" id="PF01464">
    <property type="entry name" value="SLT"/>
    <property type="match status" value="1"/>
</dbReference>
<feature type="signal peptide" evidence="1">
    <location>
        <begin position="1"/>
        <end position="18"/>
    </location>
</feature>
<dbReference type="AlphaFoldDB" id="A0AAE3XDJ2"/>
<dbReference type="CDD" id="cd00254">
    <property type="entry name" value="LT-like"/>
    <property type="match status" value="1"/>
</dbReference>